<dbReference type="GO" id="GO:0004197">
    <property type="term" value="F:cysteine-type endopeptidase activity"/>
    <property type="evidence" value="ECO:0007669"/>
    <property type="project" value="InterPro"/>
</dbReference>
<dbReference type="Pfam" id="PF00656">
    <property type="entry name" value="Peptidase_C14"/>
    <property type="match status" value="1"/>
</dbReference>
<dbReference type="AlphaFoldDB" id="A0AA39R542"/>
<comment type="caution">
    <text evidence="2">The sequence shown here is derived from an EMBL/GenBank/DDBJ whole genome shotgun (WGS) entry which is preliminary data.</text>
</comment>
<reference evidence="2" key="1">
    <citation type="submission" date="2023-03" db="EMBL/GenBank/DDBJ databases">
        <title>Complete genome of Cladonia borealis.</title>
        <authorList>
            <person name="Park H."/>
        </authorList>
    </citation>
    <scope>NUCLEOTIDE SEQUENCE</scope>
    <source>
        <strain evidence="2">ANT050790</strain>
    </source>
</reference>
<organism evidence="2 3">
    <name type="scientific">Cladonia borealis</name>
    <dbReference type="NCBI Taxonomy" id="184061"/>
    <lineage>
        <taxon>Eukaryota</taxon>
        <taxon>Fungi</taxon>
        <taxon>Dikarya</taxon>
        <taxon>Ascomycota</taxon>
        <taxon>Pezizomycotina</taxon>
        <taxon>Lecanoromycetes</taxon>
        <taxon>OSLEUM clade</taxon>
        <taxon>Lecanoromycetidae</taxon>
        <taxon>Lecanorales</taxon>
        <taxon>Lecanorineae</taxon>
        <taxon>Cladoniaceae</taxon>
        <taxon>Cladonia</taxon>
    </lineage>
</organism>
<evidence type="ECO:0000313" key="2">
    <source>
        <dbReference type="EMBL" id="KAK0513814.1"/>
    </source>
</evidence>
<name>A0AA39R542_9LECA</name>
<keyword evidence="3" id="KW-1185">Reference proteome</keyword>
<dbReference type="InterPro" id="IPR011600">
    <property type="entry name" value="Pept_C14_caspase"/>
</dbReference>
<accession>A0AA39R542</accession>
<gene>
    <name evidence="2" type="ORF">JMJ35_003536</name>
</gene>
<proteinExistence type="predicted"/>
<feature type="domain" description="Peptidase C14 caspase" evidence="1">
    <location>
        <begin position="82"/>
        <end position="192"/>
    </location>
</feature>
<dbReference type="GO" id="GO:0006508">
    <property type="term" value="P:proteolysis"/>
    <property type="evidence" value="ECO:0007669"/>
    <property type="project" value="InterPro"/>
</dbReference>
<protein>
    <recommendedName>
        <fullName evidence="1">Peptidase C14 caspase domain-containing protein</fullName>
    </recommendedName>
</protein>
<evidence type="ECO:0000313" key="3">
    <source>
        <dbReference type="Proteomes" id="UP001166286"/>
    </source>
</evidence>
<dbReference type="Proteomes" id="UP001166286">
    <property type="component" value="Unassembled WGS sequence"/>
</dbReference>
<evidence type="ECO:0000259" key="1">
    <source>
        <dbReference type="Pfam" id="PF00656"/>
    </source>
</evidence>
<dbReference type="EMBL" id="JAFEKC020000006">
    <property type="protein sequence ID" value="KAK0513814.1"/>
    <property type="molecule type" value="Genomic_DNA"/>
</dbReference>
<sequence>MATPHESPPPLVADISSVSEPDELPLSELQRNERHASLKQFSEFADKVYESLEELIVNRRLGRYNSVHVLFLAWKTPPTPEIEELAQVFKDKLQFTTERYDITDEEMEESLTMKLEAVVRSHAGVNELLIIYYAGHGRSDMQGSTITWQPTRNSPTSDDIDQRLLNWSMVEDRVNHSIAKDSDILYIVDSSYRPRNYSVDSGGYPTIQGGKKELLATSQAADGYWYTRDLIDELQAHFVQPSSISVSTLHSRMIKRQAERQILELYHLPFSVIARSSSIKLASMTEDDPRPPPTLRDEGHSVTICLIQVDFSDEPEEAPRFWWEKYFDDDSKTVEKEGVKFHPVEYVRCLDYEVERPYYHILALMPRKVSRKIVKKLKWPAFAELETLPSRTPITDEMLDSAVRKLKRRLRG</sequence>